<protein>
    <submittedName>
        <fullName evidence="1">Uncharacterized protein</fullName>
    </submittedName>
</protein>
<comment type="caution">
    <text evidence="1">The sequence shown here is derived from an EMBL/GenBank/DDBJ whole genome shotgun (WGS) entry which is preliminary data.</text>
</comment>
<organism evidence="1 2">
    <name type="scientific">Papiliotrema laurentii</name>
    <name type="common">Cryptococcus laurentii</name>
    <dbReference type="NCBI Taxonomy" id="5418"/>
    <lineage>
        <taxon>Eukaryota</taxon>
        <taxon>Fungi</taxon>
        <taxon>Dikarya</taxon>
        <taxon>Basidiomycota</taxon>
        <taxon>Agaricomycotina</taxon>
        <taxon>Tremellomycetes</taxon>
        <taxon>Tremellales</taxon>
        <taxon>Rhynchogastremaceae</taxon>
        <taxon>Papiliotrema</taxon>
    </lineage>
</organism>
<dbReference type="Proteomes" id="UP001182556">
    <property type="component" value="Unassembled WGS sequence"/>
</dbReference>
<keyword evidence="2" id="KW-1185">Reference proteome</keyword>
<evidence type="ECO:0000313" key="1">
    <source>
        <dbReference type="EMBL" id="KAK1924701.1"/>
    </source>
</evidence>
<gene>
    <name evidence="1" type="ORF">DB88DRAFT_545628</name>
</gene>
<dbReference type="AlphaFoldDB" id="A0AAD9FR72"/>
<evidence type="ECO:0000313" key="2">
    <source>
        <dbReference type="Proteomes" id="UP001182556"/>
    </source>
</evidence>
<dbReference type="EMBL" id="JAODAN010000004">
    <property type="protein sequence ID" value="KAK1924701.1"/>
    <property type="molecule type" value="Genomic_DNA"/>
</dbReference>
<reference evidence="1" key="1">
    <citation type="submission" date="2023-02" db="EMBL/GenBank/DDBJ databases">
        <title>Identification and recombinant expression of a fungal hydrolase from Papiliotrema laurentii that hydrolyzes apple cutin and clears colloidal polyester polyurethane.</title>
        <authorList>
            <consortium name="DOE Joint Genome Institute"/>
            <person name="Roman V.A."/>
            <person name="Bojanowski C."/>
            <person name="Crable B.R."/>
            <person name="Wagner D.N."/>
            <person name="Hung C.S."/>
            <person name="Nadeau L.J."/>
            <person name="Schratz L."/>
            <person name="Haridas S."/>
            <person name="Pangilinan J."/>
            <person name="Lipzen A."/>
            <person name="Na H."/>
            <person name="Yan M."/>
            <person name="Ng V."/>
            <person name="Grigoriev I.V."/>
            <person name="Spatafora J.W."/>
            <person name="Barlow D."/>
            <person name="Biffinger J."/>
            <person name="Kelley-Loughnane N."/>
            <person name="Varaljay V.A."/>
            <person name="Crookes-Goodson W.J."/>
        </authorList>
    </citation>
    <scope>NUCLEOTIDE SEQUENCE</scope>
    <source>
        <strain evidence="1">5307AH</strain>
    </source>
</reference>
<sequence length="372" mass="42470">MTRPELHPEIWSHICSFLYHAPPDDNGRPGGSWRERHQHDLTTVMRVNSTLHDAAAPHLYGNVHLANLPSFFSGINAPPPTSNRTGKQDLLRLVKRMTLYNPRVTLPSSSRRQPSPTVFTIDPVYPYPDRKTIRLVDETLESFAALANVLAQWDGPKLLPQLTEFTSTSLNTDKWEPIERFIKAGGKDEKRHADFKSTSTIVDSLIRQADDEVVRERHWKFWPVSGPYTNAIQALAELSPSHTCATQYIDQYPSTLPPVARNTIVIVRPLIAEASFGRYLNWPELRSRLHRATRDLETPMQIEIGCRLVPSSRRLKDWGRIDSEINWEMDKVEEINATLEQGENASWKTTTKLVWMQDALLPEAGGEERRGR</sequence>
<name>A0AAD9FR72_PAPLA</name>
<proteinExistence type="predicted"/>
<accession>A0AAD9FR72</accession>